<keyword evidence="3" id="KW-1185">Reference proteome</keyword>
<protein>
    <recommendedName>
        <fullName evidence="1">Reverse transcriptase domain-containing protein</fullName>
    </recommendedName>
</protein>
<sequence length="297" mass="33721">MCIPFTGIAQFPDVAHNLEILQDQEDCDESERSGKKDSGECRHAARNCFKRGQTGHLQQDGKKDTTASTSGHAVKENQIYPDVSLAIFADISPTYLVIFILSNSSIMVSDQESMRKSFLRTRLLTFPSISCRVSSILDSRLFLNPDEWVFPEELIRNSSSPRDKFVIMLIDDILIFSKSNEEHEDHLRTVIQILRQEKLYAKFSKCKFWLSKVVFLGHVVPAEGITMDPAKVEVVTKWPRSTSETEARSFLGLAGHYHRVVEGSSRLALPLTKLTRKDEKLYGPESERRSLKNLSNV</sequence>
<evidence type="ECO:0000313" key="3">
    <source>
        <dbReference type="Proteomes" id="UP001151760"/>
    </source>
</evidence>
<evidence type="ECO:0000259" key="1">
    <source>
        <dbReference type="Pfam" id="PF00078"/>
    </source>
</evidence>
<dbReference type="Pfam" id="PF00078">
    <property type="entry name" value="RVT_1"/>
    <property type="match status" value="1"/>
</dbReference>
<name>A0ABQ5BLZ6_9ASTR</name>
<proteinExistence type="predicted"/>
<evidence type="ECO:0000313" key="2">
    <source>
        <dbReference type="EMBL" id="GJT15259.1"/>
    </source>
</evidence>
<dbReference type="SUPFAM" id="SSF56672">
    <property type="entry name" value="DNA/RNA polymerases"/>
    <property type="match status" value="1"/>
</dbReference>
<dbReference type="InterPro" id="IPR000477">
    <property type="entry name" value="RT_dom"/>
</dbReference>
<dbReference type="Proteomes" id="UP001151760">
    <property type="component" value="Unassembled WGS sequence"/>
</dbReference>
<gene>
    <name evidence="2" type="ORF">Tco_0873965</name>
</gene>
<reference evidence="2" key="2">
    <citation type="submission" date="2022-01" db="EMBL/GenBank/DDBJ databases">
        <authorList>
            <person name="Yamashiro T."/>
            <person name="Shiraishi A."/>
            <person name="Satake H."/>
            <person name="Nakayama K."/>
        </authorList>
    </citation>
    <scope>NUCLEOTIDE SEQUENCE</scope>
</reference>
<dbReference type="EMBL" id="BQNB010013382">
    <property type="protein sequence ID" value="GJT15259.1"/>
    <property type="molecule type" value="Genomic_DNA"/>
</dbReference>
<reference evidence="2" key="1">
    <citation type="journal article" date="2022" name="Int. J. Mol. Sci.">
        <title>Draft Genome of Tanacetum Coccineum: Genomic Comparison of Closely Related Tanacetum-Family Plants.</title>
        <authorList>
            <person name="Yamashiro T."/>
            <person name="Shiraishi A."/>
            <person name="Nakayama K."/>
            <person name="Satake H."/>
        </authorList>
    </citation>
    <scope>NUCLEOTIDE SEQUENCE</scope>
</reference>
<organism evidence="2 3">
    <name type="scientific">Tanacetum coccineum</name>
    <dbReference type="NCBI Taxonomy" id="301880"/>
    <lineage>
        <taxon>Eukaryota</taxon>
        <taxon>Viridiplantae</taxon>
        <taxon>Streptophyta</taxon>
        <taxon>Embryophyta</taxon>
        <taxon>Tracheophyta</taxon>
        <taxon>Spermatophyta</taxon>
        <taxon>Magnoliopsida</taxon>
        <taxon>eudicotyledons</taxon>
        <taxon>Gunneridae</taxon>
        <taxon>Pentapetalae</taxon>
        <taxon>asterids</taxon>
        <taxon>campanulids</taxon>
        <taxon>Asterales</taxon>
        <taxon>Asteraceae</taxon>
        <taxon>Asteroideae</taxon>
        <taxon>Anthemideae</taxon>
        <taxon>Anthemidinae</taxon>
        <taxon>Tanacetum</taxon>
    </lineage>
</organism>
<dbReference type="InterPro" id="IPR043502">
    <property type="entry name" value="DNA/RNA_pol_sf"/>
</dbReference>
<feature type="domain" description="Reverse transcriptase" evidence="1">
    <location>
        <begin position="163"/>
        <end position="219"/>
    </location>
</feature>
<dbReference type="PANTHER" id="PTHR33064">
    <property type="entry name" value="POL PROTEIN"/>
    <property type="match status" value="1"/>
</dbReference>
<comment type="caution">
    <text evidence="2">The sequence shown here is derived from an EMBL/GenBank/DDBJ whole genome shotgun (WGS) entry which is preliminary data.</text>
</comment>
<dbReference type="InterPro" id="IPR051320">
    <property type="entry name" value="Viral_Replic_Matur_Polypro"/>
</dbReference>
<dbReference type="Gene3D" id="3.30.70.270">
    <property type="match status" value="2"/>
</dbReference>
<accession>A0ABQ5BLZ6</accession>
<dbReference type="PANTHER" id="PTHR33064:SF37">
    <property type="entry name" value="RIBONUCLEASE H"/>
    <property type="match status" value="1"/>
</dbReference>
<dbReference type="InterPro" id="IPR043128">
    <property type="entry name" value="Rev_trsase/Diguanyl_cyclase"/>
</dbReference>